<evidence type="ECO:0000259" key="3">
    <source>
        <dbReference type="PROSITE" id="PS51186"/>
    </source>
</evidence>
<evidence type="ECO:0000313" key="4">
    <source>
        <dbReference type="EMBL" id="OUT07108.1"/>
    </source>
</evidence>
<feature type="domain" description="N-acetyltransferase" evidence="3">
    <location>
        <begin position="1"/>
        <end position="160"/>
    </location>
</feature>
<gene>
    <name evidence="4" type="ORF">B9N65_09115</name>
</gene>
<dbReference type="PROSITE" id="PS51186">
    <property type="entry name" value="GNAT"/>
    <property type="match status" value="1"/>
</dbReference>
<dbReference type="PANTHER" id="PTHR43072:SF23">
    <property type="entry name" value="UPF0039 PROTEIN C11D3.02C"/>
    <property type="match status" value="1"/>
</dbReference>
<dbReference type="PANTHER" id="PTHR43072">
    <property type="entry name" value="N-ACETYLTRANSFERASE"/>
    <property type="match status" value="1"/>
</dbReference>
<dbReference type="AlphaFoldDB" id="A0A1Y5MEU3"/>
<keyword evidence="1 4" id="KW-0808">Transferase</keyword>
<dbReference type="Pfam" id="PF13420">
    <property type="entry name" value="Acetyltransf_4"/>
    <property type="match status" value="1"/>
</dbReference>
<name>A0A1Y5MEU3_9BACT</name>
<evidence type="ECO:0000256" key="2">
    <source>
        <dbReference type="ARBA" id="ARBA00023315"/>
    </source>
</evidence>
<sequence length="160" mass="18148">MIERANLSDLEAITQIYNDYILERSATADMRPVSTKEREPWFNAHGGSRPIFIYKENDEILGYCSLSDFNPKIAYDISVEISIYVAKKALKKGIGKQLLAHSLNEARELNLKNIIALIFSKNEASLELFLKFGFEKWGELPGVCLMDGEYKDVVILGLKL</sequence>
<dbReference type="GO" id="GO:0016747">
    <property type="term" value="F:acyltransferase activity, transferring groups other than amino-acyl groups"/>
    <property type="evidence" value="ECO:0007669"/>
    <property type="project" value="InterPro"/>
</dbReference>
<evidence type="ECO:0000313" key="5">
    <source>
        <dbReference type="Proteomes" id="UP000196317"/>
    </source>
</evidence>
<protein>
    <submittedName>
        <fullName evidence="4">N-acetyltransferase</fullName>
    </submittedName>
</protein>
<comment type="caution">
    <text evidence="4">The sequence shown here is derived from an EMBL/GenBank/DDBJ whole genome shotgun (WGS) entry which is preliminary data.</text>
</comment>
<evidence type="ECO:0000256" key="1">
    <source>
        <dbReference type="ARBA" id="ARBA00022679"/>
    </source>
</evidence>
<reference evidence="4 5" key="1">
    <citation type="submission" date="2017-04" db="EMBL/GenBank/DDBJ databases">
        <title>Complete genome of Campylobacter concisus ATCC 33237T and draft genomes for an additional eight well characterized C. concisus strains.</title>
        <authorList>
            <person name="Cornelius A.J."/>
            <person name="Miller W.G."/>
            <person name="Lastovica A.J."/>
            <person name="On S.L."/>
            <person name="French N.P."/>
            <person name="Vandenberg O."/>
            <person name="Biggs P.J."/>
        </authorList>
    </citation>
    <scope>NUCLEOTIDE SEQUENCE [LARGE SCALE GENOMIC DNA]</scope>
    <source>
        <strain evidence="4 5">CCUG 19995</strain>
    </source>
</reference>
<proteinExistence type="predicted"/>
<dbReference type="EMBL" id="NDYN01000008">
    <property type="protein sequence ID" value="OUT07108.1"/>
    <property type="molecule type" value="Genomic_DNA"/>
</dbReference>
<dbReference type="RefSeq" id="WP_087583656.1">
    <property type="nucleotide sequence ID" value="NZ_NDYN01000008.1"/>
</dbReference>
<dbReference type="SUPFAM" id="SSF55729">
    <property type="entry name" value="Acyl-CoA N-acyltransferases (Nat)"/>
    <property type="match status" value="1"/>
</dbReference>
<dbReference type="Proteomes" id="UP000196317">
    <property type="component" value="Unassembled WGS sequence"/>
</dbReference>
<dbReference type="CDD" id="cd04301">
    <property type="entry name" value="NAT_SF"/>
    <property type="match status" value="1"/>
</dbReference>
<organism evidence="4 5">
    <name type="scientific">Campylobacter concisus</name>
    <dbReference type="NCBI Taxonomy" id="199"/>
    <lineage>
        <taxon>Bacteria</taxon>
        <taxon>Pseudomonadati</taxon>
        <taxon>Campylobacterota</taxon>
        <taxon>Epsilonproteobacteria</taxon>
        <taxon>Campylobacterales</taxon>
        <taxon>Campylobacteraceae</taxon>
        <taxon>Campylobacter</taxon>
    </lineage>
</organism>
<dbReference type="InterPro" id="IPR000182">
    <property type="entry name" value="GNAT_dom"/>
</dbReference>
<dbReference type="InterPro" id="IPR016181">
    <property type="entry name" value="Acyl_CoA_acyltransferase"/>
</dbReference>
<dbReference type="Gene3D" id="3.40.630.30">
    <property type="match status" value="1"/>
</dbReference>
<keyword evidence="2" id="KW-0012">Acyltransferase</keyword>
<accession>A0A1Y5MEU3</accession>